<proteinExistence type="predicted"/>
<evidence type="ECO:0000313" key="6">
    <source>
        <dbReference type="EMBL" id="RJL01887.1"/>
    </source>
</evidence>
<dbReference type="OrthoDB" id="5514238at2"/>
<dbReference type="Proteomes" id="UP000283587">
    <property type="component" value="Unassembled WGS sequence"/>
</dbReference>
<evidence type="ECO:0000256" key="3">
    <source>
        <dbReference type="ARBA" id="ARBA00023004"/>
    </source>
</evidence>
<dbReference type="SUPFAM" id="SSF46626">
    <property type="entry name" value="Cytochrome c"/>
    <property type="match status" value="1"/>
</dbReference>
<organism evidence="6 7">
    <name type="scientific">Paracoccus siganidrum</name>
    <dbReference type="NCBI Taxonomy" id="1276757"/>
    <lineage>
        <taxon>Bacteria</taxon>
        <taxon>Pseudomonadati</taxon>
        <taxon>Pseudomonadota</taxon>
        <taxon>Alphaproteobacteria</taxon>
        <taxon>Rhodobacterales</taxon>
        <taxon>Paracoccaceae</taxon>
        <taxon>Paracoccus</taxon>
    </lineage>
</organism>
<feature type="domain" description="Cytochrome c" evidence="5">
    <location>
        <begin position="34"/>
        <end position="89"/>
    </location>
</feature>
<evidence type="ECO:0000259" key="5">
    <source>
        <dbReference type="Pfam" id="PF00034"/>
    </source>
</evidence>
<gene>
    <name evidence="6" type="ORF">D3P05_22060</name>
</gene>
<dbReference type="InterPro" id="IPR036909">
    <property type="entry name" value="Cyt_c-like_dom_sf"/>
</dbReference>
<dbReference type="RefSeq" id="WP_119900915.1">
    <property type="nucleotide sequence ID" value="NZ_QNRC01000008.1"/>
</dbReference>
<dbReference type="AlphaFoldDB" id="A0A418ZUU9"/>
<feature type="signal peptide" evidence="4">
    <location>
        <begin position="1"/>
        <end position="22"/>
    </location>
</feature>
<dbReference type="EMBL" id="QZEW01000153">
    <property type="protein sequence ID" value="RJL01887.1"/>
    <property type="molecule type" value="Genomic_DNA"/>
</dbReference>
<dbReference type="InterPro" id="IPR009056">
    <property type="entry name" value="Cyt_c-like_dom"/>
</dbReference>
<keyword evidence="7" id="KW-1185">Reference proteome</keyword>
<name>A0A418ZUU9_9RHOB</name>
<evidence type="ECO:0000256" key="4">
    <source>
        <dbReference type="SAM" id="SignalP"/>
    </source>
</evidence>
<evidence type="ECO:0000313" key="7">
    <source>
        <dbReference type="Proteomes" id="UP000283587"/>
    </source>
</evidence>
<comment type="caution">
    <text evidence="6">The sequence shown here is derived from an EMBL/GenBank/DDBJ whole genome shotgun (WGS) entry which is preliminary data.</text>
</comment>
<accession>A0A418ZUU9</accession>
<keyword evidence="3" id="KW-0408">Iron</keyword>
<keyword evidence="1" id="KW-0349">Heme</keyword>
<dbReference type="GO" id="GO:0046872">
    <property type="term" value="F:metal ion binding"/>
    <property type="evidence" value="ECO:0007669"/>
    <property type="project" value="UniProtKB-KW"/>
</dbReference>
<dbReference type="GO" id="GO:0009055">
    <property type="term" value="F:electron transfer activity"/>
    <property type="evidence" value="ECO:0007669"/>
    <property type="project" value="InterPro"/>
</dbReference>
<evidence type="ECO:0000256" key="1">
    <source>
        <dbReference type="ARBA" id="ARBA00022617"/>
    </source>
</evidence>
<protein>
    <submittedName>
        <fullName evidence="6">Cytochrome C</fullName>
    </submittedName>
</protein>
<dbReference type="PROSITE" id="PS51257">
    <property type="entry name" value="PROKAR_LIPOPROTEIN"/>
    <property type="match status" value="1"/>
</dbReference>
<dbReference type="GO" id="GO:0020037">
    <property type="term" value="F:heme binding"/>
    <property type="evidence" value="ECO:0007669"/>
    <property type="project" value="InterPro"/>
</dbReference>
<feature type="chain" id="PRO_5019043271" evidence="4">
    <location>
        <begin position="23"/>
        <end position="135"/>
    </location>
</feature>
<dbReference type="Gene3D" id="1.10.760.10">
    <property type="entry name" value="Cytochrome c-like domain"/>
    <property type="match status" value="1"/>
</dbReference>
<keyword evidence="4" id="KW-0732">Signal</keyword>
<dbReference type="Pfam" id="PF00034">
    <property type="entry name" value="Cytochrom_C"/>
    <property type="match status" value="1"/>
</dbReference>
<sequence length="135" mass="13742">MRAVVMAAAGGLGLAGLIAACAPEQRAASAQDDYMALCADCHGPAGKGDGPAAADAGATPADLTRIAARNGGSFPRAQVMSRIYGYTMGRGEDPMPSFGDLLDGPTVLYDAGDGLQTPTPRRLVALSEYLEGIQE</sequence>
<keyword evidence="2" id="KW-0479">Metal-binding</keyword>
<reference evidence="7" key="1">
    <citation type="submission" date="2018-09" db="EMBL/GenBank/DDBJ databases">
        <title>Paracoccus onubensis nov. sp. a moderate halophilic bacterium isolated from Gruta de las Maravillas (Aracena, Spain).</title>
        <authorList>
            <person name="Jurado V."/>
            <person name="Gutierrez-Patricio S."/>
            <person name="Gonzalez-Pimentel J.L."/>
            <person name="Miller A.Z."/>
            <person name="Laiz L."/>
            <person name="Saiz-Jimenez C."/>
        </authorList>
    </citation>
    <scope>NUCLEOTIDE SEQUENCE [LARGE SCALE GENOMIC DNA]</scope>
    <source>
        <strain evidence="7">DSM 26381</strain>
    </source>
</reference>
<evidence type="ECO:0000256" key="2">
    <source>
        <dbReference type="ARBA" id="ARBA00022723"/>
    </source>
</evidence>